<feature type="signal peptide" evidence="7">
    <location>
        <begin position="1"/>
        <end position="33"/>
    </location>
</feature>
<evidence type="ECO:0000259" key="8">
    <source>
        <dbReference type="Pfam" id="PF04234"/>
    </source>
</evidence>
<evidence type="ECO:0000256" key="6">
    <source>
        <dbReference type="SAM" id="Phobius"/>
    </source>
</evidence>
<keyword evidence="10" id="KW-1185">Reference proteome</keyword>
<evidence type="ECO:0000256" key="2">
    <source>
        <dbReference type="ARBA" id="ARBA00022723"/>
    </source>
</evidence>
<dbReference type="PANTHER" id="PTHR34820">
    <property type="entry name" value="INNER MEMBRANE PROTEIN YEBZ"/>
    <property type="match status" value="1"/>
</dbReference>
<evidence type="ECO:0000256" key="5">
    <source>
        <dbReference type="SAM" id="MobiDB-lite"/>
    </source>
</evidence>
<evidence type="ECO:0000256" key="1">
    <source>
        <dbReference type="ARBA" id="ARBA00004196"/>
    </source>
</evidence>
<keyword evidence="4" id="KW-0186">Copper</keyword>
<dbReference type="InterPro" id="IPR007348">
    <property type="entry name" value="CopC_dom"/>
</dbReference>
<name>A0ABP8JLV6_9MICO</name>
<dbReference type="InterPro" id="IPR014755">
    <property type="entry name" value="Cu-Rt/internalin_Ig-like"/>
</dbReference>
<dbReference type="InterPro" id="IPR014756">
    <property type="entry name" value="Ig_E-set"/>
</dbReference>
<feature type="chain" id="PRO_5047360153" evidence="7">
    <location>
        <begin position="34"/>
        <end position="212"/>
    </location>
</feature>
<dbReference type="Proteomes" id="UP001500642">
    <property type="component" value="Unassembled WGS sequence"/>
</dbReference>
<sequence length="212" mass="21716">MIRRVAVRPVSRLVSVLAVLVAVVLLPVAPVSAHDVVTGTNPEDGQSLDAVPEAIEVSFSNAPLSMGSEILIKDAAGTNWAEGGVEIDGNMAVQPVNPEAPAGEYTVTWRVVSSDSHPIDGSFSFTATDGAGASSSPNPGQTGAEASQPAQPVAEPAAPEQPQTETHQAAADEADTGAPLSFVIVLALLVIALGLVVVAVVTRRRRLESDEA</sequence>
<proteinExistence type="predicted"/>
<keyword evidence="6" id="KW-0812">Transmembrane</keyword>
<feature type="region of interest" description="Disordered" evidence="5">
    <location>
        <begin position="120"/>
        <end position="172"/>
    </location>
</feature>
<dbReference type="InterPro" id="IPR032694">
    <property type="entry name" value="CopC/D"/>
</dbReference>
<evidence type="ECO:0000256" key="7">
    <source>
        <dbReference type="SAM" id="SignalP"/>
    </source>
</evidence>
<dbReference type="PANTHER" id="PTHR34820:SF4">
    <property type="entry name" value="INNER MEMBRANE PROTEIN YEBZ"/>
    <property type="match status" value="1"/>
</dbReference>
<keyword evidence="3 7" id="KW-0732">Signal</keyword>
<evidence type="ECO:0000256" key="3">
    <source>
        <dbReference type="ARBA" id="ARBA00022729"/>
    </source>
</evidence>
<keyword evidence="6" id="KW-0472">Membrane</keyword>
<evidence type="ECO:0000313" key="9">
    <source>
        <dbReference type="EMBL" id="GAA4392820.1"/>
    </source>
</evidence>
<dbReference type="EMBL" id="BAABGL010000016">
    <property type="protein sequence ID" value="GAA4392820.1"/>
    <property type="molecule type" value="Genomic_DNA"/>
</dbReference>
<gene>
    <name evidence="9" type="ORF">GCM10023167_21320</name>
</gene>
<protein>
    <submittedName>
        <fullName evidence="9">Copper resistance protein CopC</fullName>
    </submittedName>
</protein>
<keyword evidence="2" id="KW-0479">Metal-binding</keyword>
<feature type="transmembrane region" description="Helical" evidence="6">
    <location>
        <begin position="180"/>
        <end position="201"/>
    </location>
</feature>
<organism evidence="9 10">
    <name type="scientific">Brevibacterium pityocampae</name>
    <dbReference type="NCBI Taxonomy" id="506594"/>
    <lineage>
        <taxon>Bacteria</taxon>
        <taxon>Bacillati</taxon>
        <taxon>Actinomycetota</taxon>
        <taxon>Actinomycetes</taxon>
        <taxon>Micrococcales</taxon>
        <taxon>Brevibacteriaceae</taxon>
        <taxon>Brevibacterium</taxon>
    </lineage>
</organism>
<feature type="compositionally biased region" description="Low complexity" evidence="5">
    <location>
        <begin position="144"/>
        <end position="165"/>
    </location>
</feature>
<evidence type="ECO:0000313" key="10">
    <source>
        <dbReference type="Proteomes" id="UP001500642"/>
    </source>
</evidence>
<feature type="domain" description="CopC" evidence="8">
    <location>
        <begin position="34"/>
        <end position="126"/>
    </location>
</feature>
<dbReference type="SUPFAM" id="SSF81296">
    <property type="entry name" value="E set domains"/>
    <property type="match status" value="1"/>
</dbReference>
<comment type="subcellular location">
    <subcellularLocation>
        <location evidence="1">Cell envelope</location>
    </subcellularLocation>
</comment>
<reference evidence="10" key="1">
    <citation type="journal article" date="2019" name="Int. J. Syst. Evol. Microbiol.">
        <title>The Global Catalogue of Microorganisms (GCM) 10K type strain sequencing project: providing services to taxonomists for standard genome sequencing and annotation.</title>
        <authorList>
            <consortium name="The Broad Institute Genomics Platform"/>
            <consortium name="The Broad Institute Genome Sequencing Center for Infectious Disease"/>
            <person name="Wu L."/>
            <person name="Ma J."/>
        </authorList>
    </citation>
    <scope>NUCLEOTIDE SEQUENCE [LARGE SCALE GENOMIC DNA]</scope>
    <source>
        <strain evidence="10">JCM 17808</strain>
    </source>
</reference>
<dbReference type="Pfam" id="PF04234">
    <property type="entry name" value="CopC"/>
    <property type="match status" value="1"/>
</dbReference>
<feature type="compositionally biased region" description="Polar residues" evidence="5">
    <location>
        <begin position="123"/>
        <end position="141"/>
    </location>
</feature>
<evidence type="ECO:0000256" key="4">
    <source>
        <dbReference type="ARBA" id="ARBA00023008"/>
    </source>
</evidence>
<dbReference type="Gene3D" id="2.60.40.1220">
    <property type="match status" value="1"/>
</dbReference>
<accession>A0ABP8JLV6</accession>
<comment type="caution">
    <text evidence="9">The sequence shown here is derived from an EMBL/GenBank/DDBJ whole genome shotgun (WGS) entry which is preliminary data.</text>
</comment>
<keyword evidence="6" id="KW-1133">Transmembrane helix</keyword>